<evidence type="ECO:0000313" key="6">
    <source>
        <dbReference type="EMBL" id="QDV54660.1"/>
    </source>
</evidence>
<gene>
    <name evidence="6" type="ORF">Mal33_06150</name>
</gene>
<dbReference type="Proteomes" id="UP000316770">
    <property type="component" value="Chromosome"/>
</dbReference>
<dbReference type="PANTHER" id="PTHR43432">
    <property type="entry name" value="SLR0285 PROTEIN"/>
    <property type="match status" value="1"/>
</dbReference>
<dbReference type="NCBIfam" id="NF033668">
    <property type="entry name" value="rSAM_PA0069"/>
    <property type="match status" value="1"/>
</dbReference>
<dbReference type="InterPro" id="IPR007197">
    <property type="entry name" value="rSAM"/>
</dbReference>
<dbReference type="GO" id="GO:0003824">
    <property type="term" value="F:catalytic activity"/>
    <property type="evidence" value="ECO:0007669"/>
    <property type="project" value="InterPro"/>
</dbReference>
<dbReference type="GO" id="GO:0051536">
    <property type="term" value="F:iron-sulfur cluster binding"/>
    <property type="evidence" value="ECO:0007669"/>
    <property type="project" value="UniProtKB-KW"/>
</dbReference>
<proteinExistence type="predicted"/>
<reference evidence="6 7" key="1">
    <citation type="submission" date="2019-02" db="EMBL/GenBank/DDBJ databases">
        <title>Deep-cultivation of Planctomycetes and their phenomic and genomic characterization uncovers novel biology.</title>
        <authorList>
            <person name="Wiegand S."/>
            <person name="Jogler M."/>
            <person name="Boedeker C."/>
            <person name="Pinto D."/>
            <person name="Vollmers J."/>
            <person name="Rivas-Marin E."/>
            <person name="Kohn T."/>
            <person name="Peeters S.H."/>
            <person name="Heuer A."/>
            <person name="Rast P."/>
            <person name="Oberbeckmann S."/>
            <person name="Bunk B."/>
            <person name="Jeske O."/>
            <person name="Meyerdierks A."/>
            <person name="Storesund J.E."/>
            <person name="Kallscheuer N."/>
            <person name="Luecker S."/>
            <person name="Lage O.M."/>
            <person name="Pohl T."/>
            <person name="Merkel B.J."/>
            <person name="Hornburger P."/>
            <person name="Mueller R.-W."/>
            <person name="Bruemmer F."/>
            <person name="Labrenz M."/>
            <person name="Spormann A.M."/>
            <person name="Op den Camp H."/>
            <person name="Overmann J."/>
            <person name="Amann R."/>
            <person name="Jetten M.S.M."/>
            <person name="Mascher T."/>
            <person name="Medema M.H."/>
            <person name="Devos D.P."/>
            <person name="Kaster A.-K."/>
            <person name="Ovreas L."/>
            <person name="Rohde M."/>
            <person name="Galperin M.Y."/>
            <person name="Jogler C."/>
        </authorList>
    </citation>
    <scope>NUCLEOTIDE SEQUENCE [LARGE SCALE GENOMIC DNA]</scope>
    <source>
        <strain evidence="6 7">Mal33</strain>
    </source>
</reference>
<feature type="region of interest" description="Disordered" evidence="4">
    <location>
        <begin position="334"/>
        <end position="355"/>
    </location>
</feature>
<dbReference type="Pfam" id="PF04055">
    <property type="entry name" value="Radical_SAM"/>
    <property type="match status" value="1"/>
</dbReference>
<keyword evidence="7" id="KW-1185">Reference proteome</keyword>
<sequence length="355" mass="40612">MQPMRHGSELDPPNRFESVRRELELEQLEWDQEHLASHDRREIEYLPDDSKSIVSENKSPDIPFRYSVNPYRGCVHGCSYCYARNTHEFLGFNAGLDFETKIMVKHKAPQLLETFLNRKSYQPETISFSGVTDCYQPAERQFRLTRQCLEVALRYQQPVGIVSKNALVVRDLDLLQLLAAQNLVHVYLSITTLQPELARAMEPRTSIPTARLRAVRMLAEAGVPVGVMVAPVIPGLNDSEIPAILDQARQAGAATANFILLRLPLTVEPVFREWLQRTQPEKQELIEARVRQTRDGSMYDSQWNQRMRGSGTIAEQIKQMFQLFAKKHGLDKPLPQVDSSRFQNPNAGPQQMNLF</sequence>
<feature type="compositionally biased region" description="Polar residues" evidence="4">
    <location>
        <begin position="337"/>
        <end position="355"/>
    </location>
</feature>
<evidence type="ECO:0000256" key="1">
    <source>
        <dbReference type="ARBA" id="ARBA00022723"/>
    </source>
</evidence>
<accession>A0A518INK2</accession>
<dbReference type="EMBL" id="CP036318">
    <property type="protein sequence ID" value="QDV54660.1"/>
    <property type="molecule type" value="Genomic_DNA"/>
</dbReference>
<dbReference type="GO" id="GO:0046872">
    <property type="term" value="F:metal ion binding"/>
    <property type="evidence" value="ECO:0007669"/>
    <property type="project" value="UniProtKB-KW"/>
</dbReference>
<dbReference type="InterPro" id="IPR058240">
    <property type="entry name" value="rSAM_sf"/>
</dbReference>
<dbReference type="SMART" id="SM00729">
    <property type="entry name" value="Elp3"/>
    <property type="match status" value="1"/>
</dbReference>
<protein>
    <submittedName>
        <fullName evidence="6">Radical SAM superfamily protein</fullName>
    </submittedName>
</protein>
<dbReference type="Gene3D" id="3.80.30.30">
    <property type="match status" value="1"/>
</dbReference>
<name>A0A518INK2_9BACT</name>
<evidence type="ECO:0000313" key="7">
    <source>
        <dbReference type="Proteomes" id="UP000316770"/>
    </source>
</evidence>
<dbReference type="AlphaFoldDB" id="A0A518INK2"/>
<dbReference type="SUPFAM" id="SSF102114">
    <property type="entry name" value="Radical SAM enzymes"/>
    <property type="match status" value="1"/>
</dbReference>
<feature type="domain" description="Elp3/MiaA/NifB-like radical SAM core" evidence="5">
    <location>
        <begin position="64"/>
        <end position="288"/>
    </location>
</feature>
<organism evidence="6 7">
    <name type="scientific">Rosistilla oblonga</name>
    <dbReference type="NCBI Taxonomy" id="2527990"/>
    <lineage>
        <taxon>Bacteria</taxon>
        <taxon>Pseudomonadati</taxon>
        <taxon>Planctomycetota</taxon>
        <taxon>Planctomycetia</taxon>
        <taxon>Pirellulales</taxon>
        <taxon>Pirellulaceae</taxon>
        <taxon>Rosistilla</taxon>
    </lineage>
</organism>
<keyword evidence="1" id="KW-0479">Metal-binding</keyword>
<keyword evidence="3" id="KW-0411">Iron-sulfur</keyword>
<dbReference type="InterPro" id="IPR040086">
    <property type="entry name" value="MJ0683-like"/>
</dbReference>
<dbReference type="PANTHER" id="PTHR43432:SF3">
    <property type="entry name" value="SLR0285 PROTEIN"/>
    <property type="match status" value="1"/>
</dbReference>
<evidence type="ECO:0000256" key="2">
    <source>
        <dbReference type="ARBA" id="ARBA00023004"/>
    </source>
</evidence>
<keyword evidence="2" id="KW-0408">Iron</keyword>
<evidence type="ECO:0000256" key="3">
    <source>
        <dbReference type="ARBA" id="ARBA00023014"/>
    </source>
</evidence>
<evidence type="ECO:0000256" key="4">
    <source>
        <dbReference type="SAM" id="MobiDB-lite"/>
    </source>
</evidence>
<dbReference type="SFLD" id="SFLDG01084">
    <property type="entry name" value="Uncharacterised_Radical_SAM_Su"/>
    <property type="match status" value="1"/>
</dbReference>
<dbReference type="InterPro" id="IPR006638">
    <property type="entry name" value="Elp3/MiaA/NifB-like_rSAM"/>
</dbReference>
<dbReference type="SFLD" id="SFLDS00029">
    <property type="entry name" value="Radical_SAM"/>
    <property type="match status" value="1"/>
</dbReference>
<evidence type="ECO:0000259" key="5">
    <source>
        <dbReference type="SMART" id="SM00729"/>
    </source>
</evidence>